<keyword evidence="4" id="KW-0012">Acyltransferase</keyword>
<feature type="transmembrane region" description="Helical" evidence="2">
    <location>
        <begin position="297"/>
        <end position="315"/>
    </location>
</feature>
<keyword evidence="2" id="KW-0812">Transmembrane</keyword>
<dbReference type="Proteomes" id="UP000475385">
    <property type="component" value="Unassembled WGS sequence"/>
</dbReference>
<feature type="transmembrane region" description="Helical" evidence="2">
    <location>
        <begin position="225"/>
        <end position="245"/>
    </location>
</feature>
<reference evidence="4 5" key="2">
    <citation type="submission" date="2020-03" db="EMBL/GenBank/DDBJ databases">
        <title>Roseomonas stagni sp. nov., isolated from pond water in Japan.</title>
        <authorList>
            <person name="Furuhata K."/>
            <person name="Miyamoto H."/>
            <person name="Goto K."/>
        </authorList>
    </citation>
    <scope>NUCLEOTIDE SEQUENCE [LARGE SCALE GENOMIC DNA]</scope>
    <source>
        <strain evidence="4 5">PeD5</strain>
    </source>
</reference>
<feature type="region of interest" description="Disordered" evidence="1">
    <location>
        <begin position="366"/>
        <end position="402"/>
    </location>
</feature>
<keyword evidence="2" id="KW-0472">Membrane</keyword>
<accession>A0A6M1LU72</accession>
<evidence type="ECO:0000259" key="3">
    <source>
        <dbReference type="Pfam" id="PF01757"/>
    </source>
</evidence>
<feature type="transmembrane region" description="Helical" evidence="2">
    <location>
        <begin position="60"/>
        <end position="82"/>
    </location>
</feature>
<dbReference type="InterPro" id="IPR050879">
    <property type="entry name" value="Acyltransferase_3"/>
</dbReference>
<dbReference type="PANTHER" id="PTHR23028">
    <property type="entry name" value="ACETYLTRANSFERASE"/>
    <property type="match status" value="1"/>
</dbReference>
<keyword evidence="4" id="KW-0808">Transferase</keyword>
<comment type="caution">
    <text evidence="4">The sequence shown here is derived from an EMBL/GenBank/DDBJ whole genome shotgun (WGS) entry which is preliminary data.</text>
</comment>
<protein>
    <submittedName>
        <fullName evidence="4">Acyltransferase</fullName>
    </submittedName>
</protein>
<dbReference type="EMBL" id="JAAIKB010000016">
    <property type="protein sequence ID" value="NGM23559.1"/>
    <property type="molecule type" value="Genomic_DNA"/>
</dbReference>
<proteinExistence type="predicted"/>
<dbReference type="Pfam" id="PF01757">
    <property type="entry name" value="Acyl_transf_3"/>
    <property type="match status" value="1"/>
</dbReference>
<feature type="compositionally biased region" description="Low complexity" evidence="1">
    <location>
        <begin position="372"/>
        <end position="393"/>
    </location>
</feature>
<name>A0A6M1LU72_9PROT</name>
<dbReference type="InterPro" id="IPR002656">
    <property type="entry name" value="Acyl_transf_3_dom"/>
</dbReference>
<keyword evidence="5" id="KW-1185">Reference proteome</keyword>
<feature type="transmembrane region" description="Helical" evidence="2">
    <location>
        <begin position="335"/>
        <end position="355"/>
    </location>
</feature>
<evidence type="ECO:0000256" key="2">
    <source>
        <dbReference type="SAM" id="Phobius"/>
    </source>
</evidence>
<keyword evidence="2" id="KW-1133">Transmembrane helix</keyword>
<feature type="transmembrane region" description="Helical" evidence="2">
    <location>
        <begin position="103"/>
        <end position="123"/>
    </location>
</feature>
<evidence type="ECO:0000313" key="4">
    <source>
        <dbReference type="EMBL" id="NGM23559.1"/>
    </source>
</evidence>
<feature type="domain" description="Acyltransferase 3" evidence="3">
    <location>
        <begin position="15"/>
        <end position="352"/>
    </location>
</feature>
<sequence>MQQELRTERPADRLEELDALRGLAAFAVLIHHALQLIPRYETPAITGAGWLRYTLTQLTPLRIVEMGRPAVLFFFVLSGYVLTRALLRNGSPGLGAFAAQRTIRLGLPVAVSVLLSVALYAAFAEPTLPAEWRERSLFTWLEPPTMGQVVSNIALLADNDDMRLNVVLWSLVHEWRLSLLLPLVLLFRGRVGLFVAAVLALMAIGIMGGATENRVLLGPQLHSTVAASLYFSGGLGAGAVLALAFGQDVPRLRSHGMVAAGLATLALFSMASDLAVYAASVLLIVMARQPGWLRDGLRSPALVALGAISFSLYLVHVPVLVATMHALHDEWRPEALAALGTVLSLMVALPMYWLVEVPSRRLARNAEKRLSAQPATAPAPAARPHAPAPDWAPEGGMPSRVA</sequence>
<reference evidence="4 5" key="1">
    <citation type="submission" date="2020-02" db="EMBL/GenBank/DDBJ databases">
        <authorList>
            <person name="Kim H.M."/>
            <person name="Jeon C.O."/>
        </authorList>
    </citation>
    <scope>NUCLEOTIDE SEQUENCE [LARGE SCALE GENOMIC DNA]</scope>
    <source>
        <strain evidence="4 5">PeD5</strain>
    </source>
</reference>
<evidence type="ECO:0000256" key="1">
    <source>
        <dbReference type="SAM" id="MobiDB-lite"/>
    </source>
</evidence>
<feature type="transmembrane region" description="Helical" evidence="2">
    <location>
        <begin position="179"/>
        <end position="204"/>
    </location>
</feature>
<dbReference type="GO" id="GO:0016747">
    <property type="term" value="F:acyltransferase activity, transferring groups other than amino-acyl groups"/>
    <property type="evidence" value="ECO:0007669"/>
    <property type="project" value="InterPro"/>
</dbReference>
<organism evidence="4 5">
    <name type="scientific">Falsiroseomonas algicola</name>
    <dbReference type="NCBI Taxonomy" id="2716930"/>
    <lineage>
        <taxon>Bacteria</taxon>
        <taxon>Pseudomonadati</taxon>
        <taxon>Pseudomonadota</taxon>
        <taxon>Alphaproteobacteria</taxon>
        <taxon>Acetobacterales</taxon>
        <taxon>Roseomonadaceae</taxon>
        <taxon>Falsiroseomonas</taxon>
    </lineage>
</organism>
<dbReference type="AlphaFoldDB" id="A0A6M1LU72"/>
<dbReference type="RefSeq" id="WP_164697479.1">
    <property type="nucleotide sequence ID" value="NZ_JAAIKB010000016.1"/>
</dbReference>
<gene>
    <name evidence="4" type="ORF">G3576_26335</name>
</gene>
<feature type="transmembrane region" description="Helical" evidence="2">
    <location>
        <begin position="257"/>
        <end position="285"/>
    </location>
</feature>
<evidence type="ECO:0000313" key="5">
    <source>
        <dbReference type="Proteomes" id="UP000475385"/>
    </source>
</evidence>